<feature type="transmembrane region" description="Helical" evidence="1">
    <location>
        <begin position="23"/>
        <end position="44"/>
    </location>
</feature>
<dbReference type="PANTHER" id="PTHR35797:SF1">
    <property type="entry name" value="PROTEASE"/>
    <property type="match status" value="1"/>
</dbReference>
<sequence length="193" mass="21788">MLTWIPWIIAATAGFEMSFPDGVILVAIGGLGPTIAAIIMLYRYGDTATRKDYWDRAISFKRISAKWYIILFIIVPVILLISIAISTFFGKPFGAQLLERQYLENPLILIPFVVFVFFFGPLPEELGWRGYALDGLRVRSNGLIASLILGVVHAAWHIPLFYIEGYPLRDYLAQPLMMIVYFALIIPKAVVMT</sequence>
<dbReference type="OrthoDB" id="142933at2157"/>
<dbReference type="GO" id="GO:0006508">
    <property type="term" value="P:proteolysis"/>
    <property type="evidence" value="ECO:0007669"/>
    <property type="project" value="UniProtKB-KW"/>
</dbReference>
<feature type="domain" description="CAAX prenyl protease 2/Lysostaphin resistance protein A-like" evidence="2">
    <location>
        <begin position="109"/>
        <end position="182"/>
    </location>
</feature>
<dbReference type="Pfam" id="PF02517">
    <property type="entry name" value="Rce1-like"/>
    <property type="match status" value="1"/>
</dbReference>
<dbReference type="PANTHER" id="PTHR35797">
    <property type="entry name" value="PROTEASE-RELATED"/>
    <property type="match status" value="1"/>
</dbReference>
<dbReference type="RefSeq" id="WP_157834162.1">
    <property type="nucleotide sequence ID" value="NZ_JMIY01000007.1"/>
</dbReference>
<evidence type="ECO:0000313" key="3">
    <source>
        <dbReference type="EMBL" id="KCZ71110.1"/>
    </source>
</evidence>
<name>A0A062V6S7_9EURY</name>
<keyword evidence="3" id="KW-0378">Hydrolase</keyword>
<evidence type="ECO:0000313" key="4">
    <source>
        <dbReference type="Proteomes" id="UP000027153"/>
    </source>
</evidence>
<organism evidence="3 4">
    <name type="scientific">Candidatus Methanoperedens nitratireducens</name>
    <dbReference type="NCBI Taxonomy" id="1392998"/>
    <lineage>
        <taxon>Archaea</taxon>
        <taxon>Methanobacteriati</taxon>
        <taxon>Methanobacteriota</taxon>
        <taxon>Stenosarchaea group</taxon>
        <taxon>Methanomicrobia</taxon>
        <taxon>Methanosarcinales</taxon>
        <taxon>ANME-2 cluster</taxon>
        <taxon>Candidatus Methanoperedentaceae</taxon>
        <taxon>Candidatus Methanoperedens</taxon>
    </lineage>
</organism>
<feature type="transmembrane region" description="Helical" evidence="1">
    <location>
        <begin position="65"/>
        <end position="90"/>
    </location>
</feature>
<keyword evidence="1" id="KW-1133">Transmembrane helix</keyword>
<feature type="transmembrane region" description="Helical" evidence="1">
    <location>
        <begin position="143"/>
        <end position="163"/>
    </location>
</feature>
<dbReference type="InterPro" id="IPR042150">
    <property type="entry name" value="MmRce1-like"/>
</dbReference>
<dbReference type="AlphaFoldDB" id="A0A062V6S7"/>
<feature type="transmembrane region" description="Helical" evidence="1">
    <location>
        <begin position="102"/>
        <end position="122"/>
    </location>
</feature>
<feature type="transmembrane region" description="Helical" evidence="1">
    <location>
        <begin position="175"/>
        <end position="191"/>
    </location>
</feature>
<keyword evidence="4" id="KW-1185">Reference proteome</keyword>
<keyword evidence="1" id="KW-0812">Transmembrane</keyword>
<reference evidence="3 4" key="1">
    <citation type="journal article" date="2013" name="Nature">
        <title>Anaerobic oxidation of methane coupled to nitrate reduction in a novel archaeal lineage.</title>
        <authorList>
            <person name="Haroon M.F."/>
            <person name="Hu S."/>
            <person name="Shi Y."/>
            <person name="Imelfort M."/>
            <person name="Keller J."/>
            <person name="Hugenholtz P."/>
            <person name="Yuan Z."/>
            <person name="Tyson G.W."/>
        </authorList>
    </citation>
    <scope>NUCLEOTIDE SEQUENCE [LARGE SCALE GENOMIC DNA]</scope>
    <source>
        <strain evidence="3 4">ANME-2d</strain>
    </source>
</reference>
<gene>
    <name evidence="3" type="ORF">ANME2D_03142</name>
</gene>
<keyword evidence="1" id="KW-0472">Membrane</keyword>
<evidence type="ECO:0000256" key="1">
    <source>
        <dbReference type="SAM" id="Phobius"/>
    </source>
</evidence>
<accession>A0A062V6S7</accession>
<dbReference type="Proteomes" id="UP000027153">
    <property type="component" value="Unassembled WGS sequence"/>
</dbReference>
<dbReference type="EMBL" id="JMIY01000007">
    <property type="protein sequence ID" value="KCZ71110.1"/>
    <property type="molecule type" value="Genomic_DNA"/>
</dbReference>
<dbReference type="InterPro" id="IPR003675">
    <property type="entry name" value="Rce1/LyrA-like_dom"/>
</dbReference>
<proteinExistence type="predicted"/>
<comment type="caution">
    <text evidence="3">The sequence shown here is derived from an EMBL/GenBank/DDBJ whole genome shotgun (WGS) entry which is preliminary data.</text>
</comment>
<evidence type="ECO:0000259" key="2">
    <source>
        <dbReference type="Pfam" id="PF02517"/>
    </source>
</evidence>
<keyword evidence="3" id="KW-0645">Protease</keyword>
<protein>
    <submittedName>
        <fullName evidence="3">CAAX amino terminal protease family</fullName>
    </submittedName>
</protein>
<dbReference type="GO" id="GO:0080120">
    <property type="term" value="P:CAAX-box protein maturation"/>
    <property type="evidence" value="ECO:0007669"/>
    <property type="project" value="UniProtKB-ARBA"/>
</dbReference>
<dbReference type="GO" id="GO:0004175">
    <property type="term" value="F:endopeptidase activity"/>
    <property type="evidence" value="ECO:0007669"/>
    <property type="project" value="UniProtKB-ARBA"/>
</dbReference>
<dbReference type="PATRIC" id="fig|1392998.3.peg.2699"/>